<protein>
    <submittedName>
        <fullName evidence="1">Uncharacterized protein</fullName>
    </submittedName>
</protein>
<name>A0A1I5P4I7_9GAMM</name>
<dbReference type="RefSeq" id="WP_074940052.1">
    <property type="nucleotide sequence ID" value="NZ_FOWP01000008.1"/>
</dbReference>
<dbReference type="Proteomes" id="UP000182400">
    <property type="component" value="Unassembled WGS sequence"/>
</dbReference>
<dbReference type="AlphaFoldDB" id="A0A1I5P4I7"/>
<reference evidence="1 2" key="1">
    <citation type="submission" date="2016-10" db="EMBL/GenBank/DDBJ databases">
        <authorList>
            <person name="de Groot N.N."/>
        </authorList>
    </citation>
    <scope>NUCLEOTIDE SEQUENCE [LARGE SCALE GENOMIC DNA]</scope>
    <source>
        <strain evidence="1 2">CCUG 59231</strain>
    </source>
</reference>
<evidence type="ECO:0000313" key="2">
    <source>
        <dbReference type="Proteomes" id="UP000182400"/>
    </source>
</evidence>
<gene>
    <name evidence="1" type="ORF">SAMN05216601_10867</name>
</gene>
<evidence type="ECO:0000313" key="1">
    <source>
        <dbReference type="EMBL" id="SFP29008.1"/>
    </source>
</evidence>
<organism evidence="1 2">
    <name type="scientific">Ectopseudomonas composti</name>
    <dbReference type="NCBI Taxonomy" id="658457"/>
    <lineage>
        <taxon>Bacteria</taxon>
        <taxon>Pseudomonadati</taxon>
        <taxon>Pseudomonadota</taxon>
        <taxon>Gammaproteobacteria</taxon>
        <taxon>Pseudomonadales</taxon>
        <taxon>Pseudomonadaceae</taxon>
        <taxon>Ectopseudomonas</taxon>
    </lineage>
</organism>
<dbReference type="STRING" id="658457.SAMN05216601_10867"/>
<sequence length="123" mass="13975">MLSFPAWLTADYASHWDTPIDVRYILDQAASHRGLCWLLRGDPHHQQPQLSAIAYDQVEAGSIPVEIRPISSPDLDATDWFLIVSELNRRAGIDARREDIHEEHYEQVLGMLPPVTVPYWGSA</sequence>
<accession>A0A1I5P4I7</accession>
<dbReference type="EMBL" id="FOWP01000008">
    <property type="protein sequence ID" value="SFP29008.1"/>
    <property type="molecule type" value="Genomic_DNA"/>
</dbReference>
<proteinExistence type="predicted"/>
<dbReference type="OrthoDB" id="6898276at2"/>